<organism evidence="2 3">
    <name type="scientific">Callorhinchus milii</name>
    <name type="common">Ghost shark</name>
    <dbReference type="NCBI Taxonomy" id="7868"/>
    <lineage>
        <taxon>Eukaryota</taxon>
        <taxon>Metazoa</taxon>
        <taxon>Chordata</taxon>
        <taxon>Craniata</taxon>
        <taxon>Vertebrata</taxon>
        <taxon>Chondrichthyes</taxon>
        <taxon>Holocephali</taxon>
        <taxon>Chimaeriformes</taxon>
        <taxon>Callorhinchidae</taxon>
        <taxon>Callorhinchus</taxon>
    </lineage>
</organism>
<dbReference type="InParanoid" id="A0A4W3H2C0"/>
<evidence type="ECO:0000256" key="1">
    <source>
        <dbReference type="SAM" id="SignalP"/>
    </source>
</evidence>
<keyword evidence="1" id="KW-0732">Signal</keyword>
<accession>A0A4W3H2C0</accession>
<feature type="chain" id="PRO_5021227181" description="Cadherin domain-containing protein" evidence="1">
    <location>
        <begin position="19"/>
        <end position="93"/>
    </location>
</feature>
<protein>
    <recommendedName>
        <fullName evidence="4">Cadherin domain-containing protein</fullName>
    </recommendedName>
</protein>
<dbReference type="InterPro" id="IPR033305">
    <property type="entry name" value="Hydin-like"/>
</dbReference>
<reference evidence="3" key="2">
    <citation type="journal article" date="2007" name="PLoS Biol.">
        <title>Survey sequencing and comparative analysis of the elephant shark (Callorhinchus milii) genome.</title>
        <authorList>
            <person name="Venkatesh B."/>
            <person name="Kirkness E.F."/>
            <person name="Loh Y.H."/>
            <person name="Halpern A.L."/>
            <person name="Lee A.P."/>
            <person name="Johnson J."/>
            <person name="Dandona N."/>
            <person name="Viswanathan L.D."/>
            <person name="Tay A."/>
            <person name="Venter J.C."/>
            <person name="Strausberg R.L."/>
            <person name="Brenner S."/>
        </authorList>
    </citation>
    <scope>NUCLEOTIDE SEQUENCE [LARGE SCALE GENOMIC DNA]</scope>
</reference>
<reference evidence="2" key="5">
    <citation type="submission" date="2025-09" db="UniProtKB">
        <authorList>
            <consortium name="Ensembl"/>
        </authorList>
    </citation>
    <scope>IDENTIFICATION</scope>
</reference>
<dbReference type="GO" id="GO:0005930">
    <property type="term" value="C:axoneme"/>
    <property type="evidence" value="ECO:0007669"/>
    <property type="project" value="TreeGrafter"/>
</dbReference>
<dbReference type="Ensembl" id="ENSCMIT00000010125.1">
    <property type="protein sequence ID" value="ENSCMIP00000009861.1"/>
    <property type="gene ID" value="ENSCMIG00000005201.1"/>
</dbReference>
<reference evidence="3" key="1">
    <citation type="journal article" date="2006" name="Science">
        <title>Ancient noncoding elements conserved in the human genome.</title>
        <authorList>
            <person name="Venkatesh B."/>
            <person name="Kirkness E.F."/>
            <person name="Loh Y.H."/>
            <person name="Halpern A.L."/>
            <person name="Lee A.P."/>
            <person name="Johnson J."/>
            <person name="Dandona N."/>
            <person name="Viswanathan L.D."/>
            <person name="Tay A."/>
            <person name="Venter J.C."/>
            <person name="Strausberg R.L."/>
            <person name="Brenner S."/>
        </authorList>
    </citation>
    <scope>NUCLEOTIDE SEQUENCE [LARGE SCALE GENOMIC DNA]</scope>
</reference>
<dbReference type="PANTHER" id="PTHR23053">
    <property type="entry name" value="DLEC1 DELETED IN LUNG AND ESOPHAGEAL CANCER 1"/>
    <property type="match status" value="1"/>
</dbReference>
<dbReference type="Proteomes" id="UP000314986">
    <property type="component" value="Unassembled WGS sequence"/>
</dbReference>
<feature type="signal peptide" evidence="1">
    <location>
        <begin position="1"/>
        <end position="18"/>
    </location>
</feature>
<proteinExistence type="predicted"/>
<dbReference type="AlphaFoldDB" id="A0A4W3H2C0"/>
<reference evidence="3" key="3">
    <citation type="journal article" date="2014" name="Nature">
        <title>Elephant shark genome provides unique insights into gnathostome evolution.</title>
        <authorList>
            <consortium name="International Elephant Shark Genome Sequencing Consortium"/>
            <person name="Venkatesh B."/>
            <person name="Lee A.P."/>
            <person name="Ravi V."/>
            <person name="Maurya A.K."/>
            <person name="Lian M.M."/>
            <person name="Swann J.B."/>
            <person name="Ohta Y."/>
            <person name="Flajnik M.F."/>
            <person name="Sutoh Y."/>
            <person name="Kasahara M."/>
            <person name="Hoon S."/>
            <person name="Gangu V."/>
            <person name="Roy S.W."/>
            <person name="Irimia M."/>
            <person name="Korzh V."/>
            <person name="Kondrychyn I."/>
            <person name="Lim Z.W."/>
            <person name="Tay B.H."/>
            <person name="Tohari S."/>
            <person name="Kong K.W."/>
            <person name="Ho S."/>
            <person name="Lorente-Galdos B."/>
            <person name="Quilez J."/>
            <person name="Marques-Bonet T."/>
            <person name="Raney B.J."/>
            <person name="Ingham P.W."/>
            <person name="Tay A."/>
            <person name="Hillier L.W."/>
            <person name="Minx P."/>
            <person name="Boehm T."/>
            <person name="Wilson R.K."/>
            <person name="Brenner S."/>
            <person name="Warren W.C."/>
        </authorList>
    </citation>
    <scope>NUCLEOTIDE SEQUENCE [LARGE SCALE GENOMIC DNA]</scope>
</reference>
<dbReference type="GO" id="GO:1904158">
    <property type="term" value="P:axonemal central apparatus assembly"/>
    <property type="evidence" value="ECO:0007669"/>
    <property type="project" value="TreeGrafter"/>
</dbReference>
<evidence type="ECO:0008006" key="4">
    <source>
        <dbReference type="Google" id="ProtNLM"/>
    </source>
</evidence>
<dbReference type="GO" id="GO:0003341">
    <property type="term" value="P:cilium movement"/>
    <property type="evidence" value="ECO:0007669"/>
    <property type="project" value="TreeGrafter"/>
</dbReference>
<sequence length="93" mass="10003">MNQARFVVGVFSIFPAFGIVLPGAQQVITVEVFAELSGKSEEILHIDITDRDPNDNPGGIPYRLVTEACLPGRITPARAGGRHSLWGWVGGCL</sequence>
<dbReference type="GeneTree" id="ENSGT00610000086095"/>
<dbReference type="STRING" id="7868.ENSCMIP00000009861"/>
<reference evidence="2" key="4">
    <citation type="submission" date="2025-08" db="UniProtKB">
        <authorList>
            <consortium name="Ensembl"/>
        </authorList>
    </citation>
    <scope>IDENTIFICATION</scope>
</reference>
<keyword evidence="3" id="KW-1185">Reference proteome</keyword>
<evidence type="ECO:0000313" key="3">
    <source>
        <dbReference type="Proteomes" id="UP000314986"/>
    </source>
</evidence>
<name>A0A4W3H2C0_CALMI</name>
<dbReference type="PANTHER" id="PTHR23053:SF0">
    <property type="entry name" value="HYDROCEPHALUS-INDUCING PROTEIN HOMOLOG"/>
    <property type="match status" value="1"/>
</dbReference>
<evidence type="ECO:0000313" key="2">
    <source>
        <dbReference type="Ensembl" id="ENSCMIP00000009861.1"/>
    </source>
</evidence>